<keyword evidence="2 5" id="KW-0812">Transmembrane</keyword>
<reference evidence="7" key="1">
    <citation type="journal article" date="2002" name="Science">
        <title>The draft genome of Ciona intestinalis: insights into chordate and vertebrate origins.</title>
        <authorList>
            <person name="Dehal P."/>
            <person name="Satou Y."/>
            <person name="Campbell R.K."/>
            <person name="Chapman J."/>
            <person name="Degnan B."/>
            <person name="De Tomaso A."/>
            <person name="Davidson B."/>
            <person name="Di Gregorio A."/>
            <person name="Gelpke M."/>
            <person name="Goodstein D.M."/>
            <person name="Harafuji N."/>
            <person name="Hastings K.E."/>
            <person name="Ho I."/>
            <person name="Hotta K."/>
            <person name="Huang W."/>
            <person name="Kawashima T."/>
            <person name="Lemaire P."/>
            <person name="Martinez D."/>
            <person name="Meinertzhagen I.A."/>
            <person name="Necula S."/>
            <person name="Nonaka M."/>
            <person name="Putnam N."/>
            <person name="Rash S."/>
            <person name="Saiga H."/>
            <person name="Satake M."/>
            <person name="Terry A."/>
            <person name="Yamada L."/>
            <person name="Wang H.G."/>
            <person name="Awazu S."/>
            <person name="Azumi K."/>
            <person name="Boore J."/>
            <person name="Branno M."/>
            <person name="Chin-Bow S."/>
            <person name="DeSantis R."/>
            <person name="Doyle S."/>
            <person name="Francino P."/>
            <person name="Keys D.N."/>
            <person name="Haga S."/>
            <person name="Hayashi H."/>
            <person name="Hino K."/>
            <person name="Imai K.S."/>
            <person name="Inaba K."/>
            <person name="Kano S."/>
            <person name="Kobayashi K."/>
            <person name="Kobayashi M."/>
            <person name="Lee B.I."/>
            <person name="Makabe K.W."/>
            <person name="Manohar C."/>
            <person name="Matassi G."/>
            <person name="Medina M."/>
            <person name="Mochizuki Y."/>
            <person name="Mount S."/>
            <person name="Morishita T."/>
            <person name="Miura S."/>
            <person name="Nakayama A."/>
            <person name="Nishizaka S."/>
            <person name="Nomoto H."/>
            <person name="Ohta F."/>
            <person name="Oishi K."/>
            <person name="Rigoutsos I."/>
            <person name="Sano M."/>
            <person name="Sasaki A."/>
            <person name="Sasakura Y."/>
            <person name="Shoguchi E."/>
            <person name="Shin-i T."/>
            <person name="Spagnuolo A."/>
            <person name="Stainier D."/>
            <person name="Suzuki M.M."/>
            <person name="Tassy O."/>
            <person name="Takatori N."/>
            <person name="Tokuoka M."/>
            <person name="Yagi K."/>
            <person name="Yoshizaki F."/>
            <person name="Wada S."/>
            <person name="Zhang C."/>
            <person name="Hyatt P.D."/>
            <person name="Larimer F."/>
            <person name="Detter C."/>
            <person name="Doggett N."/>
            <person name="Glavina T."/>
            <person name="Hawkins T."/>
            <person name="Richardson P."/>
            <person name="Lucas S."/>
            <person name="Kohara Y."/>
            <person name="Levine M."/>
            <person name="Satoh N."/>
            <person name="Rokhsar D.S."/>
        </authorList>
    </citation>
    <scope>NUCLEOTIDE SEQUENCE [LARGE SCALE GENOMIC DNA]</scope>
</reference>
<proteinExistence type="predicted"/>
<dbReference type="InterPro" id="IPR005828">
    <property type="entry name" value="MFS_sugar_transport-like"/>
</dbReference>
<dbReference type="InParanoid" id="H2XU98"/>
<evidence type="ECO:0000256" key="2">
    <source>
        <dbReference type="ARBA" id="ARBA00022692"/>
    </source>
</evidence>
<accession>H2XU98</accession>
<keyword evidence="7" id="KW-1185">Reference proteome</keyword>
<keyword evidence="4 5" id="KW-0472">Membrane</keyword>
<evidence type="ECO:0000256" key="4">
    <source>
        <dbReference type="ARBA" id="ARBA00023136"/>
    </source>
</evidence>
<evidence type="ECO:0000256" key="5">
    <source>
        <dbReference type="SAM" id="Phobius"/>
    </source>
</evidence>
<dbReference type="Pfam" id="PF00083">
    <property type="entry name" value="Sugar_tr"/>
    <property type="match status" value="1"/>
</dbReference>
<evidence type="ECO:0000313" key="7">
    <source>
        <dbReference type="Proteomes" id="UP000008144"/>
    </source>
</evidence>
<sequence>MSLSVLALIWRHWRSLQIAKSIVGFVPFIILGWLVSESPRWLFGHNKQAQSKQVCEVIAKRNKTQLSEEVWQATVDEFNKFKKVKVLF</sequence>
<reference evidence="6" key="3">
    <citation type="submission" date="2025-08" db="UniProtKB">
        <authorList>
            <consortium name="Ensembl"/>
        </authorList>
    </citation>
    <scope>IDENTIFICATION</scope>
</reference>
<dbReference type="EMBL" id="EAAA01000106">
    <property type="status" value="NOT_ANNOTATED_CDS"/>
    <property type="molecule type" value="Genomic_DNA"/>
</dbReference>
<dbReference type="GO" id="GO:0016020">
    <property type="term" value="C:membrane"/>
    <property type="evidence" value="ECO:0007669"/>
    <property type="project" value="UniProtKB-SubCell"/>
</dbReference>
<evidence type="ECO:0008006" key="8">
    <source>
        <dbReference type="Google" id="ProtNLM"/>
    </source>
</evidence>
<reference evidence="6" key="2">
    <citation type="journal article" date="2008" name="Genome Biol.">
        <title>Improved genome assembly and evidence-based global gene model set for the chordate Ciona intestinalis: new insight into intron and operon populations.</title>
        <authorList>
            <person name="Satou Y."/>
            <person name="Mineta K."/>
            <person name="Ogasawara M."/>
            <person name="Sasakura Y."/>
            <person name="Shoguchi E."/>
            <person name="Ueno K."/>
            <person name="Yamada L."/>
            <person name="Matsumoto J."/>
            <person name="Wasserscheid J."/>
            <person name="Dewar K."/>
            <person name="Wiley G.B."/>
            <person name="Macmil S.L."/>
            <person name="Roe B.A."/>
            <person name="Zeller R.W."/>
            <person name="Hastings K.E."/>
            <person name="Lemaire P."/>
            <person name="Lindquist E."/>
            <person name="Endo T."/>
            <person name="Hotta K."/>
            <person name="Inaba K."/>
        </authorList>
    </citation>
    <scope>NUCLEOTIDE SEQUENCE [LARGE SCALE GENOMIC DNA]</scope>
    <source>
        <strain evidence="6">wild type</strain>
    </source>
</reference>
<name>H2XU98_CIOIN</name>
<dbReference type="Ensembl" id="ENSCINT00000033723.1">
    <property type="protein sequence ID" value="ENSCINP00000033232.1"/>
    <property type="gene ID" value="ENSCING00000019414.1"/>
</dbReference>
<dbReference type="InterPro" id="IPR036259">
    <property type="entry name" value="MFS_trans_sf"/>
</dbReference>
<organism evidence="6 7">
    <name type="scientific">Ciona intestinalis</name>
    <name type="common">Transparent sea squirt</name>
    <name type="synonym">Ascidia intestinalis</name>
    <dbReference type="NCBI Taxonomy" id="7719"/>
    <lineage>
        <taxon>Eukaryota</taxon>
        <taxon>Metazoa</taxon>
        <taxon>Chordata</taxon>
        <taxon>Tunicata</taxon>
        <taxon>Ascidiacea</taxon>
        <taxon>Phlebobranchia</taxon>
        <taxon>Cionidae</taxon>
        <taxon>Ciona</taxon>
    </lineage>
</organism>
<dbReference type="GO" id="GO:0022857">
    <property type="term" value="F:transmembrane transporter activity"/>
    <property type="evidence" value="ECO:0007669"/>
    <property type="project" value="InterPro"/>
</dbReference>
<protein>
    <recommendedName>
        <fullName evidence="8">Major facilitator superfamily (MFS) profile domain-containing protein</fullName>
    </recommendedName>
</protein>
<dbReference type="HOGENOM" id="CLU_2468378_0_0_1"/>
<feature type="transmembrane region" description="Helical" evidence="5">
    <location>
        <begin position="16"/>
        <end position="35"/>
    </location>
</feature>
<evidence type="ECO:0000313" key="6">
    <source>
        <dbReference type="Ensembl" id="ENSCINP00000033232.1"/>
    </source>
</evidence>
<comment type="subcellular location">
    <subcellularLocation>
        <location evidence="1">Membrane</location>
    </subcellularLocation>
</comment>
<evidence type="ECO:0000256" key="1">
    <source>
        <dbReference type="ARBA" id="ARBA00004370"/>
    </source>
</evidence>
<reference evidence="6" key="4">
    <citation type="submission" date="2025-09" db="UniProtKB">
        <authorList>
            <consortium name="Ensembl"/>
        </authorList>
    </citation>
    <scope>IDENTIFICATION</scope>
</reference>
<evidence type="ECO:0000256" key="3">
    <source>
        <dbReference type="ARBA" id="ARBA00022989"/>
    </source>
</evidence>
<dbReference type="Proteomes" id="UP000008144">
    <property type="component" value="Chromosome 1"/>
</dbReference>
<keyword evidence="3 5" id="KW-1133">Transmembrane helix</keyword>
<dbReference type="AlphaFoldDB" id="H2XU98"/>
<dbReference type="Gene3D" id="1.20.1250.20">
    <property type="entry name" value="MFS general substrate transporter like domains"/>
    <property type="match status" value="1"/>
</dbReference>